<proteinExistence type="inferred from homology"/>
<protein>
    <submittedName>
        <fullName evidence="7">Iron complex transport system substrate-binding protein</fullName>
    </submittedName>
</protein>
<keyword evidence="8" id="KW-1185">Reference proteome</keyword>
<evidence type="ECO:0000256" key="1">
    <source>
        <dbReference type="ARBA" id="ARBA00004196"/>
    </source>
</evidence>
<dbReference type="CDD" id="cd01146">
    <property type="entry name" value="FhuD"/>
    <property type="match status" value="1"/>
</dbReference>
<comment type="similarity">
    <text evidence="2">Belongs to the bacterial solute-binding protein 8 family.</text>
</comment>
<feature type="domain" description="Fe/B12 periplasmic-binding" evidence="6">
    <location>
        <begin position="84"/>
        <end position="365"/>
    </location>
</feature>
<evidence type="ECO:0000256" key="3">
    <source>
        <dbReference type="ARBA" id="ARBA00022448"/>
    </source>
</evidence>
<accession>A0A1H5ETV1</accession>
<name>A0A1H5ETV1_9MICO</name>
<evidence type="ECO:0000313" key="7">
    <source>
        <dbReference type="EMBL" id="SED94512.1"/>
    </source>
</evidence>
<gene>
    <name evidence="7" type="ORF">SAMN04488554_1127</name>
</gene>
<evidence type="ECO:0000256" key="2">
    <source>
        <dbReference type="ARBA" id="ARBA00008814"/>
    </source>
</evidence>
<dbReference type="AlphaFoldDB" id="A0A1H5ETV1"/>
<dbReference type="PANTHER" id="PTHR30532:SF24">
    <property type="entry name" value="FERRIC ENTEROBACTIN-BINDING PERIPLASMIC PROTEIN FEPB"/>
    <property type="match status" value="1"/>
</dbReference>
<evidence type="ECO:0000259" key="6">
    <source>
        <dbReference type="PROSITE" id="PS50983"/>
    </source>
</evidence>
<keyword evidence="3" id="KW-0813">Transport</keyword>
<sequence length="368" mass="38767">MLVRHTSPGVLLRTLRKDTMFRATRRTAIAAAALVAVGLAGCSGAADSTDTSPEETTSASAGEWTPVTVEHALGTTTVEEEPERVAAIGWANHEVALALGIVPVGMPITEWGDDDGDGVHPWVESALEDLGAETPVLYDETDGIDFEAVADSAPDVILAAYSGLTQDDYDTLSQIAPVVAYPETAWGTPWRQIIEVNSTALGLADEGDALVTQIEEKIAAAVAEHPQLDGATAMMVTHVDPSDLSEINFYNAYDTRTQFFEDLGMTIPESLVEVSTDPTVWNGSVSTEQADVFSDVDIFVTYGGQELIDALEADPLLSQLPAVANGSVVNLPGDSPLGTAANPTPLQVLESDLVEQYVALLADAADNG</sequence>
<dbReference type="PROSITE" id="PS50983">
    <property type="entry name" value="FE_B12_PBP"/>
    <property type="match status" value="1"/>
</dbReference>
<dbReference type="Proteomes" id="UP000199220">
    <property type="component" value="Unassembled WGS sequence"/>
</dbReference>
<reference evidence="8" key="1">
    <citation type="submission" date="2016-10" db="EMBL/GenBank/DDBJ databases">
        <authorList>
            <person name="Varghese N."/>
            <person name="Submissions S."/>
        </authorList>
    </citation>
    <scope>NUCLEOTIDE SEQUENCE [LARGE SCALE GENOMIC DNA]</scope>
    <source>
        <strain evidence="8">DSM 21368</strain>
    </source>
</reference>
<feature type="chain" id="PRO_5011508015" evidence="5">
    <location>
        <begin position="46"/>
        <end position="368"/>
    </location>
</feature>
<dbReference type="InterPro" id="IPR051313">
    <property type="entry name" value="Bact_iron-sidero_bind"/>
</dbReference>
<dbReference type="GO" id="GO:1901678">
    <property type="term" value="P:iron coordination entity transport"/>
    <property type="evidence" value="ECO:0007669"/>
    <property type="project" value="UniProtKB-ARBA"/>
</dbReference>
<dbReference type="SUPFAM" id="SSF53807">
    <property type="entry name" value="Helical backbone' metal receptor"/>
    <property type="match status" value="1"/>
</dbReference>
<organism evidence="7 8">
    <name type="scientific">Ruania alba</name>
    <dbReference type="NCBI Taxonomy" id="648782"/>
    <lineage>
        <taxon>Bacteria</taxon>
        <taxon>Bacillati</taxon>
        <taxon>Actinomycetota</taxon>
        <taxon>Actinomycetes</taxon>
        <taxon>Micrococcales</taxon>
        <taxon>Ruaniaceae</taxon>
        <taxon>Ruania</taxon>
    </lineage>
</organism>
<dbReference type="Pfam" id="PF01497">
    <property type="entry name" value="Peripla_BP_2"/>
    <property type="match status" value="1"/>
</dbReference>
<dbReference type="PANTHER" id="PTHR30532">
    <property type="entry name" value="IRON III DICITRATE-BINDING PERIPLASMIC PROTEIN"/>
    <property type="match status" value="1"/>
</dbReference>
<dbReference type="Gene3D" id="3.40.50.1980">
    <property type="entry name" value="Nitrogenase molybdenum iron protein domain"/>
    <property type="match status" value="2"/>
</dbReference>
<dbReference type="STRING" id="648782.SAMN04488554_1127"/>
<feature type="signal peptide" evidence="5">
    <location>
        <begin position="1"/>
        <end position="45"/>
    </location>
</feature>
<comment type="subcellular location">
    <subcellularLocation>
        <location evidence="1">Cell envelope</location>
    </subcellularLocation>
</comment>
<dbReference type="EMBL" id="FNTX01000001">
    <property type="protein sequence ID" value="SED94512.1"/>
    <property type="molecule type" value="Genomic_DNA"/>
</dbReference>
<evidence type="ECO:0000256" key="4">
    <source>
        <dbReference type="ARBA" id="ARBA00022729"/>
    </source>
</evidence>
<evidence type="ECO:0000313" key="8">
    <source>
        <dbReference type="Proteomes" id="UP000199220"/>
    </source>
</evidence>
<dbReference type="InterPro" id="IPR002491">
    <property type="entry name" value="ABC_transptr_periplasmic_BD"/>
</dbReference>
<dbReference type="RefSeq" id="WP_245708681.1">
    <property type="nucleotide sequence ID" value="NZ_FNTX01000001.1"/>
</dbReference>
<keyword evidence="4 5" id="KW-0732">Signal</keyword>
<dbReference type="GO" id="GO:0030288">
    <property type="term" value="C:outer membrane-bounded periplasmic space"/>
    <property type="evidence" value="ECO:0007669"/>
    <property type="project" value="TreeGrafter"/>
</dbReference>
<evidence type="ECO:0000256" key="5">
    <source>
        <dbReference type="SAM" id="SignalP"/>
    </source>
</evidence>